<dbReference type="PROSITE" id="PS51257">
    <property type="entry name" value="PROKAR_LIPOPROTEIN"/>
    <property type="match status" value="1"/>
</dbReference>
<dbReference type="GO" id="GO:0016798">
    <property type="term" value="F:hydrolase activity, acting on glycosyl bonds"/>
    <property type="evidence" value="ECO:0007669"/>
    <property type="project" value="UniProtKB-KW"/>
</dbReference>
<dbReference type="CDD" id="cd11313">
    <property type="entry name" value="AmyAc_arch_bac_AmyA"/>
    <property type="match status" value="1"/>
</dbReference>
<feature type="chain" id="PRO_5032979520" evidence="1">
    <location>
        <begin position="22"/>
        <end position="487"/>
    </location>
</feature>
<dbReference type="SMART" id="SM00642">
    <property type="entry name" value="Aamy"/>
    <property type="match status" value="1"/>
</dbReference>
<dbReference type="RefSeq" id="WP_160753785.1">
    <property type="nucleotide sequence ID" value="NZ_WTYA01000009.1"/>
</dbReference>
<proteinExistence type="predicted"/>
<dbReference type="Gene3D" id="2.60.40.1180">
    <property type="entry name" value="Golgi alpha-mannosidase II"/>
    <property type="match status" value="1"/>
</dbReference>
<feature type="domain" description="Glycosyl hydrolase family 13 catalytic" evidence="2">
    <location>
        <begin position="55"/>
        <end position="375"/>
    </location>
</feature>
<comment type="caution">
    <text evidence="3">The sequence shown here is derived from an EMBL/GenBank/DDBJ whole genome shotgun (WGS) entry which is preliminary data.</text>
</comment>
<keyword evidence="4" id="KW-1185">Reference proteome</keyword>
<evidence type="ECO:0000259" key="2">
    <source>
        <dbReference type="SMART" id="SM00642"/>
    </source>
</evidence>
<dbReference type="PANTHER" id="PTHR47786:SF2">
    <property type="entry name" value="GLYCOSYL HYDROLASE FAMILY 13 CATALYTIC DOMAIN-CONTAINING PROTEIN"/>
    <property type="match status" value="1"/>
</dbReference>
<sequence length="487" mass="54358">MNRNTLRYAAAALALATSACAFGHAPAVEPDSVWQPSPESTIHHPAWSKEGVLYQINTRQFTPEGTFRAAEKQLPRLKKLGVNILWLMPIHPIGEKNRKGTLGSPYSVQDYRAVNPRLGTKEDFKHFVDTAHAMGFHVILDWVANHTAWDNKLASEHPDWYEKNWKGGFTPTPWLDWSDIIDLDWSKPGVRKYIGESMEMWVRDYGVDGFRADVAGYVPLDFWDKERKRLEAIKPVFMLAEWKTPEMTRNAFDAVYAWEWHNTMKDIAQGRADASALDGYYAEAESAWPRAAMRLTYVANHDSNAWEGTQYENFGDALPAVIALSFTGEGLPMIYNGQEACNHKRLEFFEKDPIDWSQGKDCKLGALFTDLIAFRKANPALANNPWGGRMGKLDNDQPSQLFSWIRHVDGNTVVGLFNLSPKPVTAHLTDAHGAGRYSEFGTGKEVVLASGSTVSLPAWGYRLLSGNGEESGPRIMGGAPGTAGAPR</sequence>
<dbReference type="OrthoDB" id="9805159at2"/>
<dbReference type="SUPFAM" id="SSF51445">
    <property type="entry name" value="(Trans)glycosidases"/>
    <property type="match status" value="1"/>
</dbReference>
<dbReference type="InterPro" id="IPR017853">
    <property type="entry name" value="GH"/>
</dbReference>
<dbReference type="SUPFAM" id="SSF51011">
    <property type="entry name" value="Glycosyl hydrolase domain"/>
    <property type="match status" value="1"/>
</dbReference>
<dbReference type="Pfam" id="PF00128">
    <property type="entry name" value="Alpha-amylase"/>
    <property type="match status" value="1"/>
</dbReference>
<evidence type="ECO:0000256" key="1">
    <source>
        <dbReference type="SAM" id="SignalP"/>
    </source>
</evidence>
<dbReference type="PANTHER" id="PTHR47786">
    <property type="entry name" value="ALPHA-1,4-GLUCAN:MALTOSE-1-PHOSPHATE MALTOSYLTRANSFERASE"/>
    <property type="match status" value="1"/>
</dbReference>
<keyword evidence="1" id="KW-0732">Signal</keyword>
<gene>
    <name evidence="3" type="ORF">GRI58_11685</name>
</gene>
<dbReference type="InterPro" id="IPR006047">
    <property type="entry name" value="GH13_cat_dom"/>
</dbReference>
<dbReference type="AlphaFoldDB" id="A0A845AJ70"/>
<dbReference type="Proteomes" id="UP000439780">
    <property type="component" value="Unassembled WGS sequence"/>
</dbReference>
<feature type="signal peptide" evidence="1">
    <location>
        <begin position="1"/>
        <end position="21"/>
    </location>
</feature>
<accession>A0A845AJ70</accession>
<dbReference type="GO" id="GO:0005975">
    <property type="term" value="P:carbohydrate metabolic process"/>
    <property type="evidence" value="ECO:0007669"/>
    <property type="project" value="InterPro"/>
</dbReference>
<dbReference type="Gene3D" id="3.20.20.80">
    <property type="entry name" value="Glycosidases"/>
    <property type="match status" value="1"/>
</dbReference>
<dbReference type="InterPro" id="IPR013780">
    <property type="entry name" value="Glyco_hydro_b"/>
</dbReference>
<evidence type="ECO:0000313" key="4">
    <source>
        <dbReference type="Proteomes" id="UP000439780"/>
    </source>
</evidence>
<organism evidence="3 4">
    <name type="scientific">Qipengyuania algicida</name>
    <dbReference type="NCBI Taxonomy" id="1836209"/>
    <lineage>
        <taxon>Bacteria</taxon>
        <taxon>Pseudomonadati</taxon>
        <taxon>Pseudomonadota</taxon>
        <taxon>Alphaproteobacteria</taxon>
        <taxon>Sphingomonadales</taxon>
        <taxon>Erythrobacteraceae</taxon>
        <taxon>Qipengyuania</taxon>
    </lineage>
</organism>
<name>A0A845AJ70_9SPHN</name>
<evidence type="ECO:0000313" key="3">
    <source>
        <dbReference type="EMBL" id="MXP29479.1"/>
    </source>
</evidence>
<dbReference type="EMBL" id="WTYA01000009">
    <property type="protein sequence ID" value="MXP29479.1"/>
    <property type="molecule type" value="Genomic_DNA"/>
</dbReference>
<protein>
    <submittedName>
        <fullName evidence="3">Alpha-amylase</fullName>
    </submittedName>
</protein>
<reference evidence="3 4" key="1">
    <citation type="submission" date="2019-12" db="EMBL/GenBank/DDBJ databases">
        <title>Genomic-based taxomic classification of the family Erythrobacteraceae.</title>
        <authorList>
            <person name="Xu L."/>
        </authorList>
    </citation>
    <scope>NUCLEOTIDE SEQUENCE [LARGE SCALE GENOMIC DNA]</scope>
    <source>
        <strain evidence="3 4">KEMB 9005-328</strain>
    </source>
</reference>